<keyword evidence="6 8" id="KW-0234">DNA repair</keyword>
<dbReference type="Gene3D" id="3.30.70.1220">
    <property type="entry name" value="TFB5-like"/>
    <property type="match status" value="1"/>
</dbReference>
<keyword evidence="3 8" id="KW-0227">DNA damage</keyword>
<dbReference type="InterPro" id="IPR009400">
    <property type="entry name" value="TFIIH_TTDA/Tfb5"/>
</dbReference>
<comment type="subcellular location">
    <subcellularLocation>
        <location evidence="1 8">Nucleus</location>
    </subcellularLocation>
</comment>
<comment type="subunit">
    <text evidence="8">Component of the 7-subunit TFIIH core complex.</text>
</comment>
<dbReference type="RefSeq" id="XP_021338281.1">
    <property type="nucleotide sequence ID" value="XM_021481664.1"/>
</dbReference>
<dbReference type="OrthoDB" id="354at2759"/>
<dbReference type="EMBL" id="FO082872">
    <property type="protein sequence ID" value="SJK86085.1"/>
    <property type="molecule type" value="Genomic_DNA"/>
</dbReference>
<evidence type="ECO:0000313" key="9">
    <source>
        <dbReference type="EMBL" id="SJK86085.1"/>
    </source>
</evidence>
<dbReference type="GeneID" id="24424417"/>
<reference evidence="9 10" key="1">
    <citation type="journal article" date="2012" name="Nucleic Acids Res.">
        <title>Sequencing of the smallest Apicomplexan genome from the human pathogen Babesia microti.</title>
        <authorList>
            <person name="Cornillot E."/>
            <person name="Hadj-Kaddour K."/>
            <person name="Dassouli A."/>
            <person name="Noel B."/>
            <person name="Ranwez V."/>
            <person name="Vacherie B."/>
            <person name="Augagneur Y."/>
            <person name="Bres V."/>
            <person name="Duclos A."/>
            <person name="Randazzo S."/>
            <person name="Carcy B."/>
            <person name="Debierre-Grockiego F."/>
            <person name="Delbecq S."/>
            <person name="Moubri-Menage K."/>
            <person name="Shams-Eldin H."/>
            <person name="Usmani-Brown S."/>
            <person name="Bringaud F."/>
            <person name="Wincker P."/>
            <person name="Vivares C.P."/>
            <person name="Schwarz R.T."/>
            <person name="Schetters T.P."/>
            <person name="Krause P.J."/>
            <person name="Gorenflot A."/>
            <person name="Berry V."/>
            <person name="Barbe V."/>
            <person name="Ben Mamoun C."/>
        </authorList>
    </citation>
    <scope>NUCLEOTIDE SEQUENCE [LARGE SCALE GENOMIC DNA]</scope>
    <source>
        <strain evidence="9 10">RI</strain>
    </source>
</reference>
<organism evidence="9 10">
    <name type="scientific">Babesia microti (strain RI)</name>
    <dbReference type="NCBI Taxonomy" id="1133968"/>
    <lineage>
        <taxon>Eukaryota</taxon>
        <taxon>Sar</taxon>
        <taxon>Alveolata</taxon>
        <taxon>Apicomplexa</taxon>
        <taxon>Aconoidasida</taxon>
        <taxon>Piroplasmida</taxon>
        <taxon>Babesiidae</taxon>
        <taxon>Babesia</taxon>
    </lineage>
</organism>
<keyword evidence="5 8" id="KW-0804">Transcription</keyword>
<comment type="similarity">
    <text evidence="2 8">Belongs to the TFB5 family.</text>
</comment>
<dbReference type="GO" id="GO:0005675">
    <property type="term" value="C:transcription factor TFIIH holo complex"/>
    <property type="evidence" value="ECO:0007669"/>
    <property type="project" value="TreeGrafter"/>
</dbReference>
<evidence type="ECO:0000256" key="7">
    <source>
        <dbReference type="ARBA" id="ARBA00023242"/>
    </source>
</evidence>
<evidence type="ECO:0000256" key="8">
    <source>
        <dbReference type="RuleBase" id="RU368032"/>
    </source>
</evidence>
<proteinExistence type="inferred from homology"/>
<reference evidence="9 10" key="3">
    <citation type="journal article" date="2016" name="Sci. Rep.">
        <title>Genome-wide diversity and gene expression profiling of Babesia microti isolates identify polymorphic genes that mediate host-pathogen interactions.</title>
        <authorList>
            <person name="Silva J.C."/>
            <person name="Cornillot E."/>
            <person name="McCracken C."/>
            <person name="Usmani-Brown S."/>
            <person name="Dwivedi A."/>
            <person name="Ifeonu O.O."/>
            <person name="Crabtree J."/>
            <person name="Gotia H.T."/>
            <person name="Virji A.Z."/>
            <person name="Reynes C."/>
            <person name="Colinge J."/>
            <person name="Kumar V."/>
            <person name="Lawres L."/>
            <person name="Pazzi J.E."/>
            <person name="Pablo J.V."/>
            <person name="Hung C."/>
            <person name="Brancato J."/>
            <person name="Kumari P."/>
            <person name="Orvis J."/>
            <person name="Tretina K."/>
            <person name="Chibucos M."/>
            <person name="Ott S."/>
            <person name="Sadzewicz L."/>
            <person name="Sengamalay N."/>
            <person name="Shetty A.C."/>
            <person name="Su Q."/>
            <person name="Tallon L."/>
            <person name="Fraser C.M."/>
            <person name="Frutos R."/>
            <person name="Molina D.M."/>
            <person name="Krause P.J."/>
            <person name="Ben Mamoun C."/>
        </authorList>
    </citation>
    <scope>NUCLEOTIDE SEQUENCE [LARGE SCALE GENOMIC DNA]</scope>
    <source>
        <strain evidence="9 10">RI</strain>
    </source>
</reference>
<evidence type="ECO:0000256" key="2">
    <source>
        <dbReference type="ARBA" id="ARBA00007470"/>
    </source>
</evidence>
<sequence>MVTVLNGVLVKCDPPIMMIIHDINSTMNFIIEQIDDQVVFCNNTVYQFLQDKVEKRLNDAERIRSDNRSGR</sequence>
<dbReference type="GO" id="GO:0000439">
    <property type="term" value="C:transcription factor TFIIH core complex"/>
    <property type="evidence" value="ECO:0007669"/>
    <property type="project" value="UniProtKB-UniRule"/>
</dbReference>
<dbReference type="SMART" id="SM01395">
    <property type="entry name" value="Tbf5"/>
    <property type="match status" value="1"/>
</dbReference>
<evidence type="ECO:0000256" key="4">
    <source>
        <dbReference type="ARBA" id="ARBA00023015"/>
    </source>
</evidence>
<keyword evidence="4 8" id="KW-0805">Transcription regulation</keyword>
<keyword evidence="7 8" id="KW-0539">Nucleus</keyword>
<reference evidence="9 10" key="2">
    <citation type="journal article" date="2013" name="PLoS ONE">
        <title>Whole genome mapping and re-organization of the nuclear and mitochondrial genomes of Babesia microti isolates.</title>
        <authorList>
            <person name="Cornillot E."/>
            <person name="Dassouli A."/>
            <person name="Garg A."/>
            <person name="Pachikara N."/>
            <person name="Randazzo S."/>
            <person name="Depoix D."/>
            <person name="Carcy B."/>
            <person name="Delbecq S."/>
            <person name="Frutos R."/>
            <person name="Silva J.C."/>
            <person name="Sutton R."/>
            <person name="Krause P.J."/>
            <person name="Mamoun C.B."/>
        </authorList>
    </citation>
    <scope>NUCLEOTIDE SEQUENCE [LARGE SCALE GENOMIC DNA]</scope>
    <source>
        <strain evidence="9 10">RI</strain>
    </source>
</reference>
<evidence type="ECO:0000313" key="10">
    <source>
        <dbReference type="Proteomes" id="UP000002899"/>
    </source>
</evidence>
<dbReference type="SUPFAM" id="SSF142897">
    <property type="entry name" value="TFB5-like"/>
    <property type="match status" value="1"/>
</dbReference>
<name>A0A1R4AAS1_BABMR</name>
<protein>
    <recommendedName>
        <fullName evidence="8">General transcription and DNA repair factor IIH subunit TFB5</fullName>
    </recommendedName>
</protein>
<evidence type="ECO:0000256" key="1">
    <source>
        <dbReference type="ARBA" id="ARBA00004123"/>
    </source>
</evidence>
<evidence type="ECO:0000256" key="6">
    <source>
        <dbReference type="ARBA" id="ARBA00023204"/>
    </source>
</evidence>
<dbReference type="PANTHER" id="PTHR28580:SF1">
    <property type="entry name" value="GENERAL TRANSCRIPTION FACTOR IIH SUBUNIT 5"/>
    <property type="match status" value="1"/>
</dbReference>
<dbReference type="AlphaFoldDB" id="A0A1R4AAS1"/>
<dbReference type="Proteomes" id="UP000002899">
    <property type="component" value="Chromosome II"/>
</dbReference>
<dbReference type="GO" id="GO:0006294">
    <property type="term" value="P:nucleotide-excision repair, preincision complex assembly"/>
    <property type="evidence" value="ECO:0007669"/>
    <property type="project" value="TreeGrafter"/>
</dbReference>
<dbReference type="Pfam" id="PF06331">
    <property type="entry name" value="Tfb5"/>
    <property type="match status" value="1"/>
</dbReference>
<evidence type="ECO:0000256" key="3">
    <source>
        <dbReference type="ARBA" id="ARBA00022763"/>
    </source>
</evidence>
<comment type="function">
    <text evidence="8">In NER, TFIIH acts by opening DNA around the lesion to allow the excision of the damaged oligonucleotide and its replacement by a new DNA fragment. In transcription, TFIIH has an essential role in transcription initiation. When the pre-initiation complex (PIC) has been established, TFIIH is required for promoter opening and promoter escape.</text>
</comment>
<dbReference type="PANTHER" id="PTHR28580">
    <property type="entry name" value="GENERAL TRANSCRIPTION FACTOR IIH SUBUNIT 5"/>
    <property type="match status" value="1"/>
</dbReference>
<dbReference type="InterPro" id="IPR035935">
    <property type="entry name" value="TFB5-like_sf"/>
</dbReference>
<dbReference type="GO" id="GO:0006367">
    <property type="term" value="P:transcription initiation at RNA polymerase II promoter"/>
    <property type="evidence" value="ECO:0007669"/>
    <property type="project" value="UniProtKB-UniRule"/>
</dbReference>
<dbReference type="VEuPathDB" id="PiroplasmaDB:BMR1_02g03175"/>
<evidence type="ECO:0000256" key="5">
    <source>
        <dbReference type="ARBA" id="ARBA00023163"/>
    </source>
</evidence>
<keyword evidence="10" id="KW-1185">Reference proteome</keyword>
<dbReference type="KEGG" id="bmic:BMR1_02g03175"/>
<accession>A0A1R4AAS1</accession>